<organism evidence="2 3">
    <name type="scientific">Teratosphaeria nubilosa</name>
    <dbReference type="NCBI Taxonomy" id="161662"/>
    <lineage>
        <taxon>Eukaryota</taxon>
        <taxon>Fungi</taxon>
        <taxon>Dikarya</taxon>
        <taxon>Ascomycota</taxon>
        <taxon>Pezizomycotina</taxon>
        <taxon>Dothideomycetes</taxon>
        <taxon>Dothideomycetidae</taxon>
        <taxon>Mycosphaerellales</taxon>
        <taxon>Teratosphaeriaceae</taxon>
        <taxon>Teratosphaeria</taxon>
    </lineage>
</organism>
<dbReference type="EMBL" id="ML995845">
    <property type="protein sequence ID" value="KAF2768312.1"/>
    <property type="molecule type" value="Genomic_DNA"/>
</dbReference>
<reference evidence="2" key="1">
    <citation type="journal article" date="2020" name="Stud. Mycol.">
        <title>101 Dothideomycetes genomes: a test case for predicting lifestyles and emergence of pathogens.</title>
        <authorList>
            <person name="Haridas S."/>
            <person name="Albert R."/>
            <person name="Binder M."/>
            <person name="Bloem J."/>
            <person name="Labutti K."/>
            <person name="Salamov A."/>
            <person name="Andreopoulos B."/>
            <person name="Baker S."/>
            <person name="Barry K."/>
            <person name="Bills G."/>
            <person name="Bluhm B."/>
            <person name="Cannon C."/>
            <person name="Castanera R."/>
            <person name="Culley D."/>
            <person name="Daum C."/>
            <person name="Ezra D."/>
            <person name="Gonzalez J."/>
            <person name="Henrissat B."/>
            <person name="Kuo A."/>
            <person name="Liang C."/>
            <person name="Lipzen A."/>
            <person name="Lutzoni F."/>
            <person name="Magnuson J."/>
            <person name="Mondo S."/>
            <person name="Nolan M."/>
            <person name="Ohm R."/>
            <person name="Pangilinan J."/>
            <person name="Park H.-J."/>
            <person name="Ramirez L."/>
            <person name="Alfaro M."/>
            <person name="Sun H."/>
            <person name="Tritt A."/>
            <person name="Yoshinaga Y."/>
            <person name="Zwiers L.-H."/>
            <person name="Turgeon B."/>
            <person name="Goodwin S."/>
            <person name="Spatafora J."/>
            <person name="Crous P."/>
            <person name="Grigoriev I."/>
        </authorList>
    </citation>
    <scope>NUCLEOTIDE SEQUENCE</scope>
    <source>
        <strain evidence="2">CBS 116005</strain>
    </source>
</reference>
<feature type="region of interest" description="Disordered" evidence="1">
    <location>
        <begin position="37"/>
        <end position="138"/>
    </location>
</feature>
<accession>A0A6G1L6U5</accession>
<dbReference type="AlphaFoldDB" id="A0A6G1L6U5"/>
<dbReference type="Proteomes" id="UP000799436">
    <property type="component" value="Unassembled WGS sequence"/>
</dbReference>
<feature type="compositionally biased region" description="Polar residues" evidence="1">
    <location>
        <begin position="47"/>
        <end position="76"/>
    </location>
</feature>
<evidence type="ECO:0000313" key="2">
    <source>
        <dbReference type="EMBL" id="KAF2768312.1"/>
    </source>
</evidence>
<feature type="compositionally biased region" description="Basic residues" evidence="1">
    <location>
        <begin position="100"/>
        <end position="112"/>
    </location>
</feature>
<gene>
    <name evidence="2" type="ORF">EJ03DRAFT_328354</name>
</gene>
<evidence type="ECO:0000313" key="3">
    <source>
        <dbReference type="Proteomes" id="UP000799436"/>
    </source>
</evidence>
<proteinExistence type="predicted"/>
<keyword evidence="3" id="KW-1185">Reference proteome</keyword>
<protein>
    <submittedName>
        <fullName evidence="2">Uncharacterized protein</fullName>
    </submittedName>
</protein>
<sequence length="164" mass="18196">MQVKHDKVASKLNILLDFTVPHENKRRQPSLGECCRTKASQGKVGQLQHSQPQQIPRKQTRPKSTISATSCSQSLAAAQPPGRSANLDRERILPSTSLVHSRRRCSKSHVRHPSSMSPDQSRSSANGVSQDHFRASPDRKPVKHGCLIMYDVYLGSLSDEHVVV</sequence>
<name>A0A6G1L6U5_9PEZI</name>
<feature type="compositionally biased region" description="Low complexity" evidence="1">
    <location>
        <begin position="114"/>
        <end position="124"/>
    </location>
</feature>
<evidence type="ECO:0000256" key="1">
    <source>
        <dbReference type="SAM" id="MobiDB-lite"/>
    </source>
</evidence>